<accession>A0ABT4LHK0</accession>
<keyword evidence="10" id="KW-0548">Nucleotidyltransferase</keyword>
<evidence type="ECO:0000256" key="6">
    <source>
        <dbReference type="ARBA" id="ARBA00023134"/>
    </source>
</evidence>
<evidence type="ECO:0000256" key="1">
    <source>
        <dbReference type="ARBA" id="ARBA00022490"/>
    </source>
</evidence>
<proteinExistence type="inferred from homology"/>
<dbReference type="GO" id="GO:0061603">
    <property type="term" value="F:molybdenum cofactor guanylyltransferase activity"/>
    <property type="evidence" value="ECO:0007669"/>
    <property type="project" value="UniProtKB-EC"/>
</dbReference>
<evidence type="ECO:0000259" key="9">
    <source>
        <dbReference type="Pfam" id="PF12804"/>
    </source>
</evidence>
<evidence type="ECO:0000256" key="4">
    <source>
        <dbReference type="ARBA" id="ARBA00022741"/>
    </source>
</evidence>
<keyword evidence="1 8" id="KW-0963">Cytoplasm</keyword>
<dbReference type="PANTHER" id="PTHR19136">
    <property type="entry name" value="MOLYBDENUM COFACTOR GUANYLYLTRANSFERASE"/>
    <property type="match status" value="1"/>
</dbReference>
<feature type="binding site" evidence="8">
    <location>
        <position position="109"/>
    </location>
    <ligand>
        <name>Mg(2+)</name>
        <dbReference type="ChEBI" id="CHEBI:18420"/>
    </ligand>
</feature>
<reference evidence="10" key="1">
    <citation type="submission" date="2022-12" db="EMBL/GenBank/DDBJ databases">
        <title>Bacterial isolates from different developmental stages of Nematostella vectensis.</title>
        <authorList>
            <person name="Fraune S."/>
        </authorList>
    </citation>
    <scope>NUCLEOTIDE SEQUENCE</scope>
    <source>
        <strain evidence="10">G21630-S1</strain>
    </source>
</reference>
<dbReference type="RefSeq" id="WP_269422758.1">
    <property type="nucleotide sequence ID" value="NZ_JAPWGY010000002.1"/>
</dbReference>
<sequence length="213" mass="23080">MSTLVRQHDVAGVILAGGLARRMGGGDKSLKLLAGQTLLQRVLGRIIPQVGPLLINANGDPARFAEHHLPVAVDVLEGHPGPLAGILTAMEWFAEHHPDIKWLVSVPCDAPLIPQDLVKRLKSAAEQEKLPLACAVSRGRSHPVVGLWSVHLRADLRQALVEDEVRKVDLWTARHGIAEAVFADLEIAGQKLDPFFNANKPGDLTEVEAFLLT</sequence>
<keyword evidence="5 8" id="KW-0460">Magnesium</keyword>
<comment type="caution">
    <text evidence="10">The sequence shown here is derived from an EMBL/GenBank/DDBJ whole genome shotgun (WGS) entry which is preliminary data.</text>
</comment>
<evidence type="ECO:0000313" key="11">
    <source>
        <dbReference type="Proteomes" id="UP001069802"/>
    </source>
</evidence>
<evidence type="ECO:0000313" key="10">
    <source>
        <dbReference type="EMBL" id="MCZ4280568.1"/>
    </source>
</evidence>
<dbReference type="InterPro" id="IPR013482">
    <property type="entry name" value="Molybde_CF_guanTrfase"/>
</dbReference>
<evidence type="ECO:0000256" key="7">
    <source>
        <dbReference type="ARBA" id="ARBA00023150"/>
    </source>
</evidence>
<dbReference type="InterPro" id="IPR025877">
    <property type="entry name" value="MobA-like_NTP_Trfase"/>
</dbReference>
<protein>
    <recommendedName>
        <fullName evidence="8">Molybdenum cofactor guanylyltransferase</fullName>
        <shortName evidence="8">MoCo guanylyltransferase</shortName>
        <ecNumber evidence="8">2.7.7.77</ecNumber>
    </recommendedName>
    <alternativeName>
        <fullName evidence="8">GTP:molybdopterin guanylyltransferase</fullName>
    </alternativeName>
    <alternativeName>
        <fullName evidence="8">Mo-MPT guanylyltransferase</fullName>
    </alternativeName>
    <alternativeName>
        <fullName evidence="8">Molybdopterin guanylyltransferase</fullName>
    </alternativeName>
    <alternativeName>
        <fullName evidence="8">Molybdopterin-guanine dinucleotide synthase</fullName>
        <shortName evidence="8">MGD synthase</shortName>
    </alternativeName>
</protein>
<keyword evidence="6 8" id="KW-0342">GTP-binding</keyword>
<keyword evidence="7 8" id="KW-0501">Molybdenum cofactor biosynthesis</keyword>
<name>A0ABT4LHK0_9PROT</name>
<dbReference type="Proteomes" id="UP001069802">
    <property type="component" value="Unassembled WGS sequence"/>
</dbReference>
<feature type="binding site" evidence="8">
    <location>
        <position position="109"/>
    </location>
    <ligand>
        <name>GTP</name>
        <dbReference type="ChEBI" id="CHEBI:37565"/>
    </ligand>
</feature>
<keyword evidence="2 8" id="KW-0808">Transferase</keyword>
<keyword evidence="3 8" id="KW-0479">Metal-binding</keyword>
<comment type="subcellular location">
    <subcellularLocation>
        <location evidence="8">Cytoplasm</location>
    </subcellularLocation>
</comment>
<dbReference type="Gene3D" id="3.90.550.10">
    <property type="entry name" value="Spore Coat Polysaccharide Biosynthesis Protein SpsA, Chain A"/>
    <property type="match status" value="1"/>
</dbReference>
<feature type="binding site" evidence="8">
    <location>
        <position position="56"/>
    </location>
    <ligand>
        <name>GTP</name>
        <dbReference type="ChEBI" id="CHEBI:37565"/>
    </ligand>
</feature>
<dbReference type="PANTHER" id="PTHR19136:SF81">
    <property type="entry name" value="MOLYBDENUM COFACTOR GUANYLYLTRANSFERASE"/>
    <property type="match status" value="1"/>
</dbReference>
<comment type="similarity">
    <text evidence="8">Belongs to the MobA family.</text>
</comment>
<feature type="binding site" evidence="8">
    <location>
        <position position="74"/>
    </location>
    <ligand>
        <name>GTP</name>
        <dbReference type="ChEBI" id="CHEBI:37565"/>
    </ligand>
</feature>
<dbReference type="HAMAP" id="MF_00316">
    <property type="entry name" value="MobA"/>
    <property type="match status" value="1"/>
</dbReference>
<gene>
    <name evidence="8 10" type="primary">mobA</name>
    <name evidence="10" type="ORF">O4H49_07250</name>
</gene>
<dbReference type="NCBIfam" id="TIGR02665">
    <property type="entry name" value="molyb_mobA"/>
    <property type="match status" value="1"/>
</dbReference>
<evidence type="ECO:0000256" key="3">
    <source>
        <dbReference type="ARBA" id="ARBA00022723"/>
    </source>
</evidence>
<evidence type="ECO:0000256" key="8">
    <source>
        <dbReference type="HAMAP-Rule" id="MF_00316"/>
    </source>
</evidence>
<feature type="domain" description="MobA-like NTP transferase" evidence="9">
    <location>
        <begin position="12"/>
        <end position="168"/>
    </location>
</feature>
<evidence type="ECO:0000256" key="2">
    <source>
        <dbReference type="ARBA" id="ARBA00022679"/>
    </source>
</evidence>
<comment type="catalytic activity">
    <reaction evidence="8">
        <text>Mo-molybdopterin + GTP + H(+) = Mo-molybdopterin guanine dinucleotide + diphosphate</text>
        <dbReference type="Rhea" id="RHEA:34243"/>
        <dbReference type="ChEBI" id="CHEBI:15378"/>
        <dbReference type="ChEBI" id="CHEBI:33019"/>
        <dbReference type="ChEBI" id="CHEBI:37565"/>
        <dbReference type="ChEBI" id="CHEBI:71302"/>
        <dbReference type="ChEBI" id="CHEBI:71310"/>
        <dbReference type="EC" id="2.7.7.77"/>
    </reaction>
</comment>
<organism evidence="10 11">
    <name type="scientific">Kiloniella laminariae</name>
    <dbReference type="NCBI Taxonomy" id="454162"/>
    <lineage>
        <taxon>Bacteria</taxon>
        <taxon>Pseudomonadati</taxon>
        <taxon>Pseudomonadota</taxon>
        <taxon>Alphaproteobacteria</taxon>
        <taxon>Rhodospirillales</taxon>
        <taxon>Kiloniellaceae</taxon>
        <taxon>Kiloniella</taxon>
    </lineage>
</organism>
<comment type="cofactor">
    <cofactor evidence="8">
        <name>Mg(2+)</name>
        <dbReference type="ChEBI" id="CHEBI:18420"/>
    </cofactor>
</comment>
<dbReference type="EMBL" id="JAPWGY010000002">
    <property type="protein sequence ID" value="MCZ4280568.1"/>
    <property type="molecule type" value="Genomic_DNA"/>
</dbReference>
<dbReference type="Pfam" id="PF12804">
    <property type="entry name" value="NTP_transf_3"/>
    <property type="match status" value="1"/>
</dbReference>
<keyword evidence="11" id="KW-1185">Reference proteome</keyword>
<comment type="subunit">
    <text evidence="8">Monomer.</text>
</comment>
<evidence type="ECO:0000256" key="5">
    <source>
        <dbReference type="ARBA" id="ARBA00022842"/>
    </source>
</evidence>
<dbReference type="InterPro" id="IPR029044">
    <property type="entry name" value="Nucleotide-diphossugar_trans"/>
</dbReference>
<comment type="function">
    <text evidence="8">Transfers a GMP moiety from GTP to Mo-molybdopterin (Mo-MPT) cofactor (Moco or molybdenum cofactor) to form Mo-molybdopterin guanine dinucleotide (Mo-MGD) cofactor.</text>
</comment>
<dbReference type="EC" id="2.7.7.77" evidence="8"/>
<feature type="binding site" evidence="8">
    <location>
        <position position="28"/>
    </location>
    <ligand>
        <name>GTP</name>
        <dbReference type="ChEBI" id="CHEBI:37565"/>
    </ligand>
</feature>
<dbReference type="CDD" id="cd02503">
    <property type="entry name" value="MobA"/>
    <property type="match status" value="1"/>
</dbReference>
<comment type="domain">
    <text evidence="8">The N-terminal domain determines nucleotide recognition and specific binding, while the C-terminal domain determines the specific binding to the target protein.</text>
</comment>
<feature type="binding site" evidence="8">
    <location>
        <begin position="15"/>
        <end position="17"/>
    </location>
    <ligand>
        <name>GTP</name>
        <dbReference type="ChEBI" id="CHEBI:37565"/>
    </ligand>
</feature>
<dbReference type="SUPFAM" id="SSF53448">
    <property type="entry name" value="Nucleotide-diphospho-sugar transferases"/>
    <property type="match status" value="1"/>
</dbReference>
<keyword evidence="4 8" id="KW-0547">Nucleotide-binding</keyword>